<feature type="transmembrane region" description="Helical" evidence="5">
    <location>
        <begin position="37"/>
        <end position="57"/>
    </location>
</feature>
<dbReference type="GO" id="GO:0051119">
    <property type="term" value="F:sugar transmembrane transporter activity"/>
    <property type="evidence" value="ECO:0007669"/>
    <property type="project" value="InterPro"/>
</dbReference>
<proteinExistence type="predicted"/>
<organism evidence="6 7">
    <name type="scientific">Priestia megaterium</name>
    <name type="common">Bacillus megaterium</name>
    <dbReference type="NCBI Taxonomy" id="1404"/>
    <lineage>
        <taxon>Bacteria</taxon>
        <taxon>Bacillati</taxon>
        <taxon>Bacillota</taxon>
        <taxon>Bacilli</taxon>
        <taxon>Bacillales</taxon>
        <taxon>Bacillaceae</taxon>
        <taxon>Priestia</taxon>
    </lineage>
</organism>
<dbReference type="Gene3D" id="1.20.1280.290">
    <property type="match status" value="1"/>
</dbReference>
<dbReference type="GO" id="GO:0016020">
    <property type="term" value="C:membrane"/>
    <property type="evidence" value="ECO:0007669"/>
    <property type="project" value="UniProtKB-SubCell"/>
</dbReference>
<evidence type="ECO:0000313" key="7">
    <source>
        <dbReference type="Proteomes" id="UP000501868"/>
    </source>
</evidence>
<feature type="transmembrane region" description="Helical" evidence="5">
    <location>
        <begin position="6"/>
        <end position="25"/>
    </location>
</feature>
<feature type="transmembrane region" description="Helical" evidence="5">
    <location>
        <begin position="63"/>
        <end position="82"/>
    </location>
</feature>
<evidence type="ECO:0000256" key="4">
    <source>
        <dbReference type="ARBA" id="ARBA00023136"/>
    </source>
</evidence>
<dbReference type="Pfam" id="PF04193">
    <property type="entry name" value="PQ-loop"/>
    <property type="match status" value="1"/>
</dbReference>
<reference evidence="6 7" key="2">
    <citation type="submission" date="2020-04" db="EMBL/GenBank/DDBJ databases">
        <authorList>
            <person name="Fomenkov A."/>
            <person name="Anton B.P."/>
            <person name="Roberts R.J."/>
        </authorList>
    </citation>
    <scope>NUCLEOTIDE SEQUENCE [LARGE SCALE GENOMIC DNA]</scope>
    <source>
        <strain evidence="6 7">S2</strain>
    </source>
</reference>
<dbReference type="NCBIfam" id="NF037968">
    <property type="entry name" value="SemiSWEET_2"/>
    <property type="match status" value="1"/>
</dbReference>
<dbReference type="InterPro" id="IPR047662">
    <property type="entry name" value="SemiSWEET"/>
</dbReference>
<dbReference type="EMBL" id="CP051128">
    <property type="protein sequence ID" value="QIZ06686.1"/>
    <property type="molecule type" value="Genomic_DNA"/>
</dbReference>
<dbReference type="Proteomes" id="UP000501868">
    <property type="component" value="Chromosome"/>
</dbReference>
<reference evidence="6 7" key="1">
    <citation type="submission" date="2020-04" db="EMBL/GenBank/DDBJ databases">
        <title>Genome-Wide Identification of 5-Methylcytosine Sites in Bacterial Genomes By High-Throughput Sequencing of MspJI Restriction Fragments.</title>
        <authorList>
            <person name="Wu V."/>
        </authorList>
    </citation>
    <scope>NUCLEOTIDE SEQUENCE [LARGE SCALE GENOMIC DNA]</scope>
    <source>
        <strain evidence="6 7">S2</strain>
    </source>
</reference>
<evidence type="ECO:0000313" key="6">
    <source>
        <dbReference type="EMBL" id="QIZ06686.1"/>
    </source>
</evidence>
<evidence type="ECO:0000256" key="1">
    <source>
        <dbReference type="ARBA" id="ARBA00004141"/>
    </source>
</evidence>
<accession>A0A6H1NZG7</accession>
<evidence type="ECO:0000256" key="3">
    <source>
        <dbReference type="ARBA" id="ARBA00022989"/>
    </source>
</evidence>
<comment type="subcellular location">
    <subcellularLocation>
        <location evidence="1">Membrane</location>
        <topology evidence="1">Multi-pass membrane protein</topology>
    </subcellularLocation>
</comment>
<gene>
    <name evidence="6" type="ORF">HFZ78_08170</name>
</gene>
<sequence length="126" mass="14374">MQELVPLFGYVAAILTTLSFLPQAIKTIKEKNTEGISLVMYSLFTSGVLMWLLYGLFVNDIPIIVANAVTLILAVTILTLKIKYSQMLNNRKKTIQSRTVFIHVCYSKYKSVYRFQQLNSPFHGHL</sequence>
<evidence type="ECO:0000256" key="2">
    <source>
        <dbReference type="ARBA" id="ARBA00022692"/>
    </source>
</evidence>
<dbReference type="AlphaFoldDB" id="A0A6H1NZG7"/>
<keyword evidence="3 5" id="KW-1133">Transmembrane helix</keyword>
<name>A0A6H1NZG7_PRIMG</name>
<keyword evidence="2 5" id="KW-0812">Transmembrane</keyword>
<evidence type="ECO:0000256" key="5">
    <source>
        <dbReference type="SAM" id="Phobius"/>
    </source>
</evidence>
<dbReference type="InterPro" id="IPR006603">
    <property type="entry name" value="PQ-loop_rpt"/>
</dbReference>
<keyword evidence="4 5" id="KW-0472">Membrane</keyword>
<protein>
    <submittedName>
        <fullName evidence="6">SemiSWEET transporter</fullName>
    </submittedName>
</protein>
<dbReference type="SMART" id="SM00679">
    <property type="entry name" value="CTNS"/>
    <property type="match status" value="1"/>
</dbReference>